<dbReference type="Gene3D" id="3.30.110.70">
    <property type="entry name" value="Hypothetical protein apc22750. Chain B"/>
    <property type="match status" value="1"/>
</dbReference>
<dbReference type="RefSeq" id="WP_377789499.1">
    <property type="nucleotide sequence ID" value="NZ_JBHLYQ010000068.1"/>
</dbReference>
<sequence length="273" mass="28551">MTEPRRAPGSRLSVAEAAAVRRMGLRPVGLVLGTAVLQVVSSAWAGAGPVSGSARRYPCQHFLGGPAEHWGWNVEDPGLTGSVLAGFGLALERARADALGMGADGVVGLELTVDRRVGGSTAWTFQALGTAVALVPEDDDPPRPRRTPFLAAFSGRQLERLLLQGLVPVTVAVGAGACLVQPSCRTRGDPTVPGRVDQRRDALTLVRDRARRSLEAAAEEAGGQVLGITWQDLRLPGWGESWLQLAEAVGTVVRPFAAPLPAASPTATVALRP</sequence>
<dbReference type="EMBL" id="JBHLYQ010000068">
    <property type="protein sequence ID" value="MFC0082075.1"/>
    <property type="molecule type" value="Genomic_DNA"/>
</dbReference>
<dbReference type="Proteomes" id="UP001589788">
    <property type="component" value="Unassembled WGS sequence"/>
</dbReference>
<dbReference type="InterPro" id="IPR035439">
    <property type="entry name" value="UPF0145_dom_sf"/>
</dbReference>
<proteinExistence type="predicted"/>
<accession>A0ABV6C313</accession>
<name>A0ABV6C313_9ACTN</name>
<evidence type="ECO:0000313" key="1">
    <source>
        <dbReference type="EMBL" id="MFC0082075.1"/>
    </source>
</evidence>
<protein>
    <recommendedName>
        <fullName evidence="3">Heavy metal-binding domain-containing protein</fullName>
    </recommendedName>
</protein>
<dbReference type="SUPFAM" id="SSF117782">
    <property type="entry name" value="YbjQ-like"/>
    <property type="match status" value="1"/>
</dbReference>
<reference evidence="1 2" key="1">
    <citation type="submission" date="2024-09" db="EMBL/GenBank/DDBJ databases">
        <authorList>
            <person name="Sun Q."/>
            <person name="Mori K."/>
        </authorList>
    </citation>
    <scope>NUCLEOTIDE SEQUENCE [LARGE SCALE GENOMIC DNA]</scope>
    <source>
        <strain evidence="1 2">JCM 15389</strain>
    </source>
</reference>
<gene>
    <name evidence="1" type="ORF">ACFFRE_07925</name>
</gene>
<evidence type="ECO:0008006" key="3">
    <source>
        <dbReference type="Google" id="ProtNLM"/>
    </source>
</evidence>
<comment type="caution">
    <text evidence="1">The sequence shown here is derived from an EMBL/GenBank/DDBJ whole genome shotgun (WGS) entry which is preliminary data.</text>
</comment>
<evidence type="ECO:0000313" key="2">
    <source>
        <dbReference type="Proteomes" id="UP001589788"/>
    </source>
</evidence>
<organism evidence="1 2">
    <name type="scientific">Aciditerrimonas ferrireducens</name>
    <dbReference type="NCBI Taxonomy" id="667306"/>
    <lineage>
        <taxon>Bacteria</taxon>
        <taxon>Bacillati</taxon>
        <taxon>Actinomycetota</taxon>
        <taxon>Acidimicrobiia</taxon>
        <taxon>Acidimicrobiales</taxon>
        <taxon>Acidimicrobiaceae</taxon>
        <taxon>Aciditerrimonas</taxon>
    </lineage>
</organism>
<keyword evidence="2" id="KW-1185">Reference proteome</keyword>